<organism evidence="1 2">
    <name type="scientific">Flavobacterium luminosum</name>
    <dbReference type="NCBI Taxonomy" id="2949086"/>
    <lineage>
        <taxon>Bacteria</taxon>
        <taxon>Pseudomonadati</taxon>
        <taxon>Bacteroidota</taxon>
        <taxon>Flavobacteriia</taxon>
        <taxon>Flavobacteriales</taxon>
        <taxon>Flavobacteriaceae</taxon>
        <taxon>Flavobacterium</taxon>
    </lineage>
</organism>
<proteinExistence type="predicted"/>
<dbReference type="EMBL" id="JAMLJM010000011">
    <property type="protein sequence ID" value="MCL9810043.1"/>
    <property type="molecule type" value="Genomic_DNA"/>
</dbReference>
<evidence type="ECO:0000313" key="1">
    <source>
        <dbReference type="EMBL" id="MCL9810043.1"/>
    </source>
</evidence>
<evidence type="ECO:0000313" key="2">
    <source>
        <dbReference type="Proteomes" id="UP001317191"/>
    </source>
</evidence>
<dbReference type="Proteomes" id="UP001317191">
    <property type="component" value="Unassembled WGS sequence"/>
</dbReference>
<name>A0ABT0TT47_9FLAO</name>
<protein>
    <submittedName>
        <fullName evidence="1">Uncharacterized protein</fullName>
    </submittedName>
</protein>
<reference evidence="1 2" key="1">
    <citation type="submission" date="2022-05" db="EMBL/GenBank/DDBJ databases">
        <title>Flavobacterium sp., isolated from activated sludge.</title>
        <authorList>
            <person name="Ran Q."/>
        </authorList>
    </citation>
    <scope>NUCLEOTIDE SEQUENCE [LARGE SCALE GENOMIC DNA]</scope>
    <source>
        <strain evidence="1 2">HXWNR70</strain>
    </source>
</reference>
<keyword evidence="2" id="KW-1185">Reference proteome</keyword>
<sequence length="205" mass="24773">MEAQVSVKQIIRDFIYIGKQLDHLFKDRLEYKLIIDFILAKDYLNEELDLRLPKMKEVEEATGLKSHTLRKLLLKMHSEIFTYERKLNLSFNKEIYQFNIKFYNNHCFFRVDKLPHLPKIGESVSLPFISASIPINYFYVDNIQHEFENDCQIIDITLKVGSYSPYYHYMKDRALELREISQREMYDLSESQIKEIIYNKTPYYR</sequence>
<dbReference type="RefSeq" id="WP_250593432.1">
    <property type="nucleotide sequence ID" value="NZ_JAMLJM010000011.1"/>
</dbReference>
<gene>
    <name evidence="1" type="ORF">NAT50_11810</name>
</gene>
<accession>A0ABT0TT47</accession>
<comment type="caution">
    <text evidence="1">The sequence shown here is derived from an EMBL/GenBank/DDBJ whole genome shotgun (WGS) entry which is preliminary data.</text>
</comment>